<feature type="transmembrane region" description="Helical" evidence="1">
    <location>
        <begin position="72"/>
        <end position="91"/>
    </location>
</feature>
<dbReference type="RefSeq" id="WP_166585177.1">
    <property type="nucleotide sequence ID" value="NZ_WWEO01000041.1"/>
</dbReference>
<evidence type="ECO:0000256" key="1">
    <source>
        <dbReference type="SAM" id="Phobius"/>
    </source>
</evidence>
<dbReference type="Proteomes" id="UP000638732">
    <property type="component" value="Unassembled WGS sequence"/>
</dbReference>
<feature type="transmembrane region" description="Helical" evidence="1">
    <location>
        <begin position="41"/>
        <end position="60"/>
    </location>
</feature>
<proteinExistence type="predicted"/>
<feature type="transmembrane region" description="Helical" evidence="1">
    <location>
        <begin position="103"/>
        <end position="124"/>
    </location>
</feature>
<protein>
    <submittedName>
        <fullName evidence="2">VanZ family protein</fullName>
    </submittedName>
</protein>
<gene>
    <name evidence="2" type="ORF">GSY63_07475</name>
</gene>
<keyword evidence="1" id="KW-0472">Membrane</keyword>
<keyword evidence="1" id="KW-0812">Transmembrane</keyword>
<reference evidence="2" key="1">
    <citation type="submission" date="2020-01" db="EMBL/GenBank/DDBJ databases">
        <authorList>
            <person name="Seo Y.L."/>
        </authorList>
    </citation>
    <scope>NUCLEOTIDE SEQUENCE</scope>
    <source>
        <strain evidence="2">R11</strain>
    </source>
</reference>
<keyword evidence="1" id="KW-1133">Transmembrane helix</keyword>
<evidence type="ECO:0000313" key="2">
    <source>
        <dbReference type="EMBL" id="NCD69192.1"/>
    </source>
</evidence>
<dbReference type="AlphaFoldDB" id="A0A965ZFK2"/>
<feature type="transmembrane region" description="Helical" evidence="1">
    <location>
        <begin position="12"/>
        <end position="29"/>
    </location>
</feature>
<reference evidence="2" key="2">
    <citation type="submission" date="2020-10" db="EMBL/GenBank/DDBJ databases">
        <title>Mucilaginibacter sp. nov., isolated from soil.</title>
        <authorList>
            <person name="Jeon C.O."/>
        </authorList>
    </citation>
    <scope>NUCLEOTIDE SEQUENCE</scope>
    <source>
        <strain evidence="2">R11</strain>
    </source>
</reference>
<comment type="caution">
    <text evidence="2">The sequence shown here is derived from an EMBL/GenBank/DDBJ whole genome shotgun (WGS) entry which is preliminary data.</text>
</comment>
<organism evidence="2 3">
    <name type="scientific">Mucilaginibacter agri</name>
    <dbReference type="NCBI Taxonomy" id="2695265"/>
    <lineage>
        <taxon>Bacteria</taxon>
        <taxon>Pseudomonadati</taxon>
        <taxon>Bacteroidota</taxon>
        <taxon>Sphingobacteriia</taxon>
        <taxon>Sphingobacteriales</taxon>
        <taxon>Sphingobacteriaceae</taxon>
        <taxon>Mucilaginibacter</taxon>
    </lineage>
</organism>
<accession>A0A965ZFK2</accession>
<evidence type="ECO:0000313" key="3">
    <source>
        <dbReference type="Proteomes" id="UP000638732"/>
    </source>
</evidence>
<name>A0A965ZFK2_9SPHI</name>
<keyword evidence="3" id="KW-1185">Reference proteome</keyword>
<dbReference type="NCBIfam" id="NF037970">
    <property type="entry name" value="vanZ_1"/>
    <property type="match status" value="1"/>
</dbReference>
<dbReference type="EMBL" id="WWEO01000041">
    <property type="protein sequence ID" value="NCD69192.1"/>
    <property type="molecule type" value="Genomic_DNA"/>
</dbReference>
<sequence>MLQKLKYQRFTILWSAFILVMCNISLGKVGESHLFFAGFDKLVHCGFFFLFVVLAANGVISRYKRISTAAIFLLGFLGVLFGALIEVLQLYVFTWRDGNWPDLFADAVGVGMATFSILVLNSAFKYAKA</sequence>